<evidence type="ECO:0000313" key="7">
    <source>
        <dbReference type="Proteomes" id="UP000813824"/>
    </source>
</evidence>
<proteinExistence type="predicted"/>
<dbReference type="PANTHER" id="PTHR10237:SF15">
    <property type="entry name" value="LD37257P"/>
    <property type="match status" value="1"/>
</dbReference>
<evidence type="ECO:0000256" key="1">
    <source>
        <dbReference type="ARBA" id="ARBA00022723"/>
    </source>
</evidence>
<dbReference type="AlphaFoldDB" id="A0A8K0UQ56"/>
<dbReference type="PANTHER" id="PTHR10237">
    <property type="entry name" value="DEFORMED EPIDERMAL AUTOREGULATORY FACTOR 1 HOMOLOG SUPPRESSIN"/>
    <property type="match status" value="1"/>
</dbReference>
<dbReference type="InterPro" id="IPR002893">
    <property type="entry name" value="Znf_MYND"/>
</dbReference>
<evidence type="ECO:0000313" key="6">
    <source>
        <dbReference type="EMBL" id="KAH8101077.1"/>
    </source>
</evidence>
<organism evidence="6 7">
    <name type="scientific">Cristinia sonorae</name>
    <dbReference type="NCBI Taxonomy" id="1940300"/>
    <lineage>
        <taxon>Eukaryota</taxon>
        <taxon>Fungi</taxon>
        <taxon>Dikarya</taxon>
        <taxon>Basidiomycota</taxon>
        <taxon>Agaricomycotina</taxon>
        <taxon>Agaricomycetes</taxon>
        <taxon>Agaricomycetidae</taxon>
        <taxon>Agaricales</taxon>
        <taxon>Pleurotineae</taxon>
        <taxon>Stephanosporaceae</taxon>
        <taxon>Cristinia</taxon>
    </lineage>
</organism>
<evidence type="ECO:0000256" key="4">
    <source>
        <dbReference type="PROSITE-ProRule" id="PRU00134"/>
    </source>
</evidence>
<dbReference type="GO" id="GO:0008270">
    <property type="term" value="F:zinc ion binding"/>
    <property type="evidence" value="ECO:0007669"/>
    <property type="project" value="UniProtKB-KW"/>
</dbReference>
<protein>
    <recommendedName>
        <fullName evidence="5">MYND-type domain-containing protein</fullName>
    </recommendedName>
</protein>
<dbReference type="GO" id="GO:0000981">
    <property type="term" value="F:DNA-binding transcription factor activity, RNA polymerase II-specific"/>
    <property type="evidence" value="ECO:0007669"/>
    <property type="project" value="TreeGrafter"/>
</dbReference>
<gene>
    <name evidence="6" type="ORF">BXZ70DRAFT_107136</name>
</gene>
<dbReference type="InterPro" id="IPR024119">
    <property type="entry name" value="TF_DEAF-1"/>
</dbReference>
<keyword evidence="1" id="KW-0479">Metal-binding</keyword>
<comment type="caution">
    <text evidence="6">The sequence shown here is derived from an EMBL/GenBank/DDBJ whole genome shotgun (WGS) entry which is preliminary data.</text>
</comment>
<evidence type="ECO:0000256" key="2">
    <source>
        <dbReference type="ARBA" id="ARBA00022771"/>
    </source>
</evidence>
<name>A0A8K0UQ56_9AGAR</name>
<keyword evidence="2 4" id="KW-0863">Zinc-finger</keyword>
<dbReference type="Proteomes" id="UP000813824">
    <property type="component" value="Unassembled WGS sequence"/>
</dbReference>
<dbReference type="GO" id="GO:0005634">
    <property type="term" value="C:nucleus"/>
    <property type="evidence" value="ECO:0007669"/>
    <property type="project" value="TreeGrafter"/>
</dbReference>
<dbReference type="EMBL" id="JAEVFJ010000013">
    <property type="protein sequence ID" value="KAH8101077.1"/>
    <property type="molecule type" value="Genomic_DNA"/>
</dbReference>
<dbReference type="OrthoDB" id="2931494at2759"/>
<dbReference type="SUPFAM" id="SSF144232">
    <property type="entry name" value="HIT/MYND zinc finger-like"/>
    <property type="match status" value="1"/>
</dbReference>
<dbReference type="PROSITE" id="PS01360">
    <property type="entry name" value="ZF_MYND_1"/>
    <property type="match status" value="1"/>
</dbReference>
<dbReference type="Pfam" id="PF01753">
    <property type="entry name" value="zf-MYND"/>
    <property type="match status" value="1"/>
</dbReference>
<dbReference type="Gene3D" id="6.10.140.2220">
    <property type="match status" value="1"/>
</dbReference>
<sequence>MLGRQQEIQRAASFEPRAHLEGINLPAGFKLPSLSVVRSEAQQLPEVKRTGPGEIRTVYVGSDGKTSSNGNPPPPLPEPLAWNHTFPNLFKFSYFARTEDVPVDLLEDVIFILKMFIRVLTESTEKQLRNIGHVLPHQKVDIAKYFMLSNARYKLVEHLMCQHIDRPEEALPVLEAVSQQHVNRLKQTGIREDPVQNNPLLYSMYSTALTFTKQFTEQTKTMLEGVLKAATHSALATNTDMKTVIVRAHMNLSLVLKQMNVEPVKQMESTEWAVKWVRKNGKRLGDLEQFVRRSDLPPHPVYVALGAGWFESYHEGATTAKEDDRLSKRCRTCGLTEPQVKLSRCAGCQHIFYCSKECQKQNWKLHKDSCKEVGRAKAHAEALKAEDPQEGQKASDWIKWRDGSHYANTHALAHALGLHRDPSRGRTHIVFRFMEYTPKASKDIRHKFRVSHAGVFRIQDVLTDIEGLMGLDPGEGREYIDGLLADVTRGENQVPILDMSVGDDGIDPYLGSIAIPLSMLRSSTYDPNWRKSINMGDPAEPVALRCGAKDVEHVF</sequence>
<keyword evidence="3" id="KW-0862">Zinc</keyword>
<feature type="domain" description="MYND-type" evidence="5">
    <location>
        <begin position="330"/>
        <end position="370"/>
    </location>
</feature>
<accession>A0A8K0UQ56</accession>
<evidence type="ECO:0000259" key="5">
    <source>
        <dbReference type="PROSITE" id="PS50865"/>
    </source>
</evidence>
<evidence type="ECO:0000256" key="3">
    <source>
        <dbReference type="ARBA" id="ARBA00022833"/>
    </source>
</evidence>
<keyword evidence="7" id="KW-1185">Reference proteome</keyword>
<reference evidence="6" key="1">
    <citation type="journal article" date="2021" name="New Phytol.">
        <title>Evolutionary innovations through gain and loss of genes in the ectomycorrhizal Boletales.</title>
        <authorList>
            <person name="Wu G."/>
            <person name="Miyauchi S."/>
            <person name="Morin E."/>
            <person name="Kuo A."/>
            <person name="Drula E."/>
            <person name="Varga T."/>
            <person name="Kohler A."/>
            <person name="Feng B."/>
            <person name="Cao Y."/>
            <person name="Lipzen A."/>
            <person name="Daum C."/>
            <person name="Hundley H."/>
            <person name="Pangilinan J."/>
            <person name="Johnson J."/>
            <person name="Barry K."/>
            <person name="LaButti K."/>
            <person name="Ng V."/>
            <person name="Ahrendt S."/>
            <person name="Min B."/>
            <person name="Choi I.G."/>
            <person name="Park H."/>
            <person name="Plett J.M."/>
            <person name="Magnuson J."/>
            <person name="Spatafora J.W."/>
            <person name="Nagy L.G."/>
            <person name="Henrissat B."/>
            <person name="Grigoriev I.V."/>
            <person name="Yang Z.L."/>
            <person name="Xu J."/>
            <person name="Martin F.M."/>
        </authorList>
    </citation>
    <scope>NUCLEOTIDE SEQUENCE</scope>
    <source>
        <strain evidence="6">KKN 215</strain>
    </source>
</reference>
<dbReference type="PROSITE" id="PS50865">
    <property type="entry name" value="ZF_MYND_2"/>
    <property type="match status" value="1"/>
</dbReference>